<proteinExistence type="predicted"/>
<organism evidence="2 3">
    <name type="scientific">Rhizodiscina lignyota</name>
    <dbReference type="NCBI Taxonomy" id="1504668"/>
    <lineage>
        <taxon>Eukaryota</taxon>
        <taxon>Fungi</taxon>
        <taxon>Dikarya</taxon>
        <taxon>Ascomycota</taxon>
        <taxon>Pezizomycotina</taxon>
        <taxon>Dothideomycetes</taxon>
        <taxon>Pleosporomycetidae</taxon>
        <taxon>Aulographales</taxon>
        <taxon>Rhizodiscinaceae</taxon>
        <taxon>Rhizodiscina</taxon>
    </lineage>
</organism>
<gene>
    <name evidence="2" type="ORF">NA57DRAFT_50512</name>
</gene>
<dbReference type="AlphaFoldDB" id="A0A9P4ILB6"/>
<evidence type="ECO:0000313" key="2">
    <source>
        <dbReference type="EMBL" id="KAF2103640.1"/>
    </source>
</evidence>
<evidence type="ECO:0000256" key="1">
    <source>
        <dbReference type="SAM" id="MobiDB-lite"/>
    </source>
</evidence>
<dbReference type="SUPFAM" id="SSF53649">
    <property type="entry name" value="Alkaline phosphatase-like"/>
    <property type="match status" value="1"/>
</dbReference>
<dbReference type="EMBL" id="ML978121">
    <property type="protein sequence ID" value="KAF2103640.1"/>
    <property type="molecule type" value="Genomic_DNA"/>
</dbReference>
<keyword evidence="3" id="KW-1185">Reference proteome</keyword>
<dbReference type="OrthoDB" id="103349at2759"/>
<feature type="region of interest" description="Disordered" evidence="1">
    <location>
        <begin position="205"/>
        <end position="231"/>
    </location>
</feature>
<protein>
    <submittedName>
        <fullName evidence="2">Uncharacterized protein</fullName>
    </submittedName>
</protein>
<dbReference type="Proteomes" id="UP000799772">
    <property type="component" value="Unassembled WGS sequence"/>
</dbReference>
<dbReference type="Gene3D" id="3.40.720.10">
    <property type="entry name" value="Alkaline Phosphatase, subunit A"/>
    <property type="match status" value="1"/>
</dbReference>
<feature type="compositionally biased region" description="Basic and acidic residues" evidence="1">
    <location>
        <begin position="219"/>
        <end position="231"/>
    </location>
</feature>
<reference evidence="2" key="1">
    <citation type="journal article" date="2020" name="Stud. Mycol.">
        <title>101 Dothideomycetes genomes: a test case for predicting lifestyles and emergence of pathogens.</title>
        <authorList>
            <person name="Haridas S."/>
            <person name="Albert R."/>
            <person name="Binder M."/>
            <person name="Bloem J."/>
            <person name="Labutti K."/>
            <person name="Salamov A."/>
            <person name="Andreopoulos B."/>
            <person name="Baker S."/>
            <person name="Barry K."/>
            <person name="Bills G."/>
            <person name="Bluhm B."/>
            <person name="Cannon C."/>
            <person name="Castanera R."/>
            <person name="Culley D."/>
            <person name="Daum C."/>
            <person name="Ezra D."/>
            <person name="Gonzalez J."/>
            <person name="Henrissat B."/>
            <person name="Kuo A."/>
            <person name="Liang C."/>
            <person name="Lipzen A."/>
            <person name="Lutzoni F."/>
            <person name="Magnuson J."/>
            <person name="Mondo S."/>
            <person name="Nolan M."/>
            <person name="Ohm R."/>
            <person name="Pangilinan J."/>
            <person name="Park H.-J."/>
            <person name="Ramirez L."/>
            <person name="Alfaro M."/>
            <person name="Sun H."/>
            <person name="Tritt A."/>
            <person name="Yoshinaga Y."/>
            <person name="Zwiers L.-H."/>
            <person name="Turgeon B."/>
            <person name="Goodwin S."/>
            <person name="Spatafora J."/>
            <person name="Crous P."/>
            <person name="Grigoriev I."/>
        </authorList>
    </citation>
    <scope>NUCLEOTIDE SEQUENCE</scope>
    <source>
        <strain evidence="2">CBS 133067</strain>
    </source>
</reference>
<evidence type="ECO:0000313" key="3">
    <source>
        <dbReference type="Proteomes" id="UP000799772"/>
    </source>
</evidence>
<comment type="caution">
    <text evidence="2">The sequence shown here is derived from an EMBL/GenBank/DDBJ whole genome shotgun (WGS) entry which is preliminary data.</text>
</comment>
<dbReference type="InterPro" id="IPR017850">
    <property type="entry name" value="Alkaline_phosphatase_core_sf"/>
</dbReference>
<accession>A0A9P4ILB6</accession>
<name>A0A9P4ILB6_9PEZI</name>
<sequence>MVSFLDILPATIAWAGRRDCDIKTPNSGKSPMRLGDSALPILQCSELLPTDKSKQHIFGSHTFHEVQNYYPTRFMRTHRYKYHRNIAYRLDFPFAADLYASISWEGIRNKDGPIMIGKRPLKSYLFRGPEELYDFGKDEEEVKNLASDKDYEDILGECRGTLEAWQYQTDDAWLFRDGVSAVVMESYIKQGLKVPDRFELDLDNPGTKNVNHWQPPKDNIPKSKDQKKPAW</sequence>